<gene>
    <name evidence="2" type="ORF">Pmar_PMAR001295</name>
</gene>
<name>C5KPI9_PERM5</name>
<dbReference type="RefSeq" id="XP_002781823.1">
    <property type="nucleotide sequence ID" value="XM_002781777.1"/>
</dbReference>
<evidence type="ECO:0000313" key="2">
    <source>
        <dbReference type="EMBL" id="EER13618.1"/>
    </source>
</evidence>
<dbReference type="Proteomes" id="UP000007800">
    <property type="component" value="Unassembled WGS sequence"/>
</dbReference>
<sequence length="1932" mass="210758">MWVNGRYVFSSQCGGKSTKIGCSAKKTAEDFALGWGDTEISDISISADIIKKCSVVSVGESTSKLLGAAYDPATRQRTIMISSSKTPIVCSEVAEAPIDMDLLGEYHIITKCGERDAVVKCTEPGAAVKLARLWGSYSNSEIQIDKSLLVKCTVPSGTKALVYEVAEDGQWKGTTRAWVTEQKGLTCATPVPDLKFIGDEILVRTTCGAEVLEMSCGGLEGIKETMRIVTRWGENPNPKIIISKKVMEQCKGLLTNAGDEDIVESAWLRVNSDGSHIERFLWTAEAIQCDYGVKSAMTLSGDSVKVTTQCAGKEGAVVVSCDGGDFGAAREFAKNWGGWDNPVVVLDPALYSSCAVEVEDDSARKPIGSITYNIDTHDRNVVFPDRSHETCGSPSGPPVLVVDDDDDVGLYLLHVPCDNRVGITCSLPGNAVDISTFFGYQTREITVREVKKCKAKSSGMSPLGASVDIDADGKTWPSSWEPMIASGEDSDGEPIPLNSTRRRPSGSPERVLKREVVDSDEDPVYREWHFWIELEFKPTRTECQDTECIVYDHLDCGDVATTLFLSKWWLGNTDARVRIDDPIMEHCGGPVGASRLVDQRELPYDAKDPLECNAVTLPIMMDASNGYVVTADCGPRRDSVTMVTCDGLEWAQLFAHGWGDMEKAGVALPTEVIESCKQGLIGDREVELTGAYYDDETRYLIFASMESPIECGAVVDAPEDMDLVDEYHVKVDCGGKDGVILRCDDAGSAVTMAFQWGKYPKQEVRVSSELLLQCDDLPNGQVLDDLTYDVGMDGKWQGTPRRWGDAVCSTPVPDLVFRGDRIYIITACGHSKEEISCGGLDSVGTMLRIAARWGEHPDPRIMIDGSVVGHCRDVENLNGGALTEAWITAAIDGKVSGRFLKTTTTYDCYYGVKRPLVVNGDSINMMTKCSGVQSEVLVQCDDTSAVEFAENWGGFDGSAAIGLDGSKYDSCKVKPVGREEYESISVVLMDLATKAKMMQFGSEDTPVVCKSTSTTPPVVIVKKGTTTAIYRFSLECAAGEVTVSCTEAGDAVNLNTFMGFPTREVAVPETTQCKSKHGVNPLSATIEIAADGSEGLRYLTWPKEYIVEHEPKPEVPPLPVTPASSPSRGPGFESSARANYGGFRYSEGAPTRVGKQHPHANTQRRGGHHGKPSNNRVFPRRAENHGRGTIPRLPHFGQLPSFIEIGPGSNSESRKAVRPMTGDPIYRDWYFGIDIDYVVSGCSSGENCAVVEHLDCGSVENTLYVATWWGGRKNSRIRIDDSIMEHCGGPLGASRVVGQRELPLDPARPLSCAPVTTPIINRGAKGHVVVAYCGPQFKERHEVRCDAPIWAQHFAYGWGDSDNSGLDISADLVKACRKVTVEHIDNLHTLLSASLKGATIRPGSSNDGDNFRTKRELKLTFHVSPYRYEPSIFHYQCERVTTAVEIPEQPGAPRVASVRALCDFDDSHKAFVKLECPESAAITFAIKWGGFSQRAVGLGPEIMSHSTKVVRGSEDLGPAIAATMGEDRGKYYLQTKNAPGVFVCDKAEAKIVQTEDLQFTITVSCPSHIVDSRAQANAEARLTVYFDDPYAAIGFLVRWGRVTDAKVESYYATKFTSPAPQVTVKNSLPEIHVDNHICSCPAKAPIVYSPRGEARVTFSSKPLITVTYKDRMVAMAAAMMAGHRLSEIVLDTNITHHVTHISVDDNVYMGKEEEHPLKRVALLISGENNKVDDHIIEMLRPDLVSGPLEDFGLRRYHSVAYNCGRQSGVAVDGLTYTVKCEEGELPQGSRHHYSAHLTNTSRKAVDITLKFDDAQAVTAFVSFWTDDQRDAGPNGEVDAGVVAAPPINGRRDTAIINAVERPDESRLSTGLREVGSPESTPVKMNTTHPAIVADESETESPTLVEDKKVRRHVVRHNINNANKYRMRASVSE</sequence>
<organism evidence="3">
    <name type="scientific">Perkinsus marinus (strain ATCC 50983 / TXsc)</name>
    <dbReference type="NCBI Taxonomy" id="423536"/>
    <lineage>
        <taxon>Eukaryota</taxon>
        <taxon>Sar</taxon>
        <taxon>Alveolata</taxon>
        <taxon>Perkinsozoa</taxon>
        <taxon>Perkinsea</taxon>
        <taxon>Perkinsida</taxon>
        <taxon>Perkinsidae</taxon>
        <taxon>Perkinsus</taxon>
    </lineage>
</organism>
<keyword evidence="3" id="KW-1185">Reference proteome</keyword>
<feature type="region of interest" description="Disordered" evidence="1">
    <location>
        <begin position="1146"/>
        <end position="1177"/>
    </location>
</feature>
<protein>
    <submittedName>
        <fullName evidence="2">Uncharacterized protein</fullName>
    </submittedName>
</protein>
<evidence type="ECO:0000256" key="1">
    <source>
        <dbReference type="SAM" id="MobiDB-lite"/>
    </source>
</evidence>
<feature type="region of interest" description="Disordered" evidence="1">
    <location>
        <begin position="479"/>
        <end position="513"/>
    </location>
</feature>
<dbReference type="GeneID" id="9042588"/>
<proteinExistence type="predicted"/>
<dbReference type="InParanoid" id="C5KPI9"/>
<feature type="region of interest" description="Disordered" evidence="1">
    <location>
        <begin position="1111"/>
        <end position="1134"/>
    </location>
</feature>
<dbReference type="OrthoDB" id="441089at2759"/>
<evidence type="ECO:0000313" key="3">
    <source>
        <dbReference type="Proteomes" id="UP000007800"/>
    </source>
</evidence>
<reference evidence="2 3" key="1">
    <citation type="submission" date="2008-07" db="EMBL/GenBank/DDBJ databases">
        <authorList>
            <person name="El-Sayed N."/>
            <person name="Caler E."/>
            <person name="Inman J."/>
            <person name="Amedeo P."/>
            <person name="Hass B."/>
            <person name="Wortman J."/>
        </authorList>
    </citation>
    <scope>NUCLEOTIDE SEQUENCE [LARGE SCALE GENOMIC DNA]</scope>
    <source>
        <strain evidence="3">ATCC 50983 / TXsc</strain>
    </source>
</reference>
<accession>C5KPI9</accession>
<feature type="region of interest" description="Disordered" evidence="1">
    <location>
        <begin position="1863"/>
        <end position="1884"/>
    </location>
</feature>
<dbReference type="EMBL" id="GG675112">
    <property type="protein sequence ID" value="EER13618.1"/>
    <property type="molecule type" value="Genomic_DNA"/>
</dbReference>